<dbReference type="Gramene" id="CDP08724">
    <property type="protein sequence ID" value="CDP08724"/>
    <property type="gene ID" value="GSCOC_T00027793001"/>
</dbReference>
<keyword evidence="1" id="KW-1133">Transmembrane helix</keyword>
<sequence>MLTSNYTYPYTRTGHLRIYTCRVTWNVALAPHSPCLSLSSFLCGFLSLLLTFSLCRLILLILLSFPWPCHVCFLLRVRKCGSFKASVKISTLINIFLKLFVFFRRVVYRFLSLRFLLCQSKPGVMQLIL</sequence>
<evidence type="ECO:0000313" key="3">
    <source>
        <dbReference type="Proteomes" id="UP000295252"/>
    </source>
</evidence>
<evidence type="ECO:0000313" key="2">
    <source>
        <dbReference type="EMBL" id="CDP08724.1"/>
    </source>
</evidence>
<feature type="transmembrane region" description="Helical" evidence="1">
    <location>
        <begin position="85"/>
        <end position="103"/>
    </location>
</feature>
<dbReference type="InParanoid" id="A0A068UKJ7"/>
<keyword evidence="3" id="KW-1185">Reference proteome</keyword>
<gene>
    <name evidence="2" type="ORF">GSCOC_T00027793001</name>
</gene>
<evidence type="ECO:0000256" key="1">
    <source>
        <dbReference type="SAM" id="Phobius"/>
    </source>
</evidence>
<dbReference type="AlphaFoldDB" id="A0A068UKJ7"/>
<keyword evidence="1" id="KW-0472">Membrane</keyword>
<name>A0A068UKJ7_COFCA</name>
<feature type="transmembrane region" description="Helical" evidence="1">
    <location>
        <begin position="41"/>
        <end position="65"/>
    </location>
</feature>
<proteinExistence type="predicted"/>
<keyword evidence="1" id="KW-0812">Transmembrane</keyword>
<dbReference type="EMBL" id="HG739119">
    <property type="protein sequence ID" value="CDP08724.1"/>
    <property type="molecule type" value="Genomic_DNA"/>
</dbReference>
<dbReference type="Proteomes" id="UP000295252">
    <property type="component" value="Chromosome IV"/>
</dbReference>
<organism evidence="2 3">
    <name type="scientific">Coffea canephora</name>
    <name type="common">Robusta coffee</name>
    <dbReference type="NCBI Taxonomy" id="49390"/>
    <lineage>
        <taxon>Eukaryota</taxon>
        <taxon>Viridiplantae</taxon>
        <taxon>Streptophyta</taxon>
        <taxon>Embryophyta</taxon>
        <taxon>Tracheophyta</taxon>
        <taxon>Spermatophyta</taxon>
        <taxon>Magnoliopsida</taxon>
        <taxon>eudicotyledons</taxon>
        <taxon>Gunneridae</taxon>
        <taxon>Pentapetalae</taxon>
        <taxon>asterids</taxon>
        <taxon>lamiids</taxon>
        <taxon>Gentianales</taxon>
        <taxon>Rubiaceae</taxon>
        <taxon>Ixoroideae</taxon>
        <taxon>Gardenieae complex</taxon>
        <taxon>Bertiereae - Coffeeae clade</taxon>
        <taxon>Coffeeae</taxon>
        <taxon>Coffea</taxon>
    </lineage>
</organism>
<protein>
    <submittedName>
        <fullName evidence="2">Uncharacterized protein</fullName>
    </submittedName>
</protein>
<accession>A0A068UKJ7</accession>
<reference evidence="3" key="1">
    <citation type="journal article" date="2014" name="Science">
        <title>The coffee genome provides insight into the convergent evolution of caffeine biosynthesis.</title>
        <authorList>
            <person name="Denoeud F."/>
            <person name="Carretero-Paulet L."/>
            <person name="Dereeper A."/>
            <person name="Droc G."/>
            <person name="Guyot R."/>
            <person name="Pietrella M."/>
            <person name="Zheng C."/>
            <person name="Alberti A."/>
            <person name="Anthony F."/>
            <person name="Aprea G."/>
            <person name="Aury J.M."/>
            <person name="Bento P."/>
            <person name="Bernard M."/>
            <person name="Bocs S."/>
            <person name="Campa C."/>
            <person name="Cenci A."/>
            <person name="Combes M.C."/>
            <person name="Crouzillat D."/>
            <person name="Da Silva C."/>
            <person name="Daddiego L."/>
            <person name="De Bellis F."/>
            <person name="Dussert S."/>
            <person name="Garsmeur O."/>
            <person name="Gayraud T."/>
            <person name="Guignon V."/>
            <person name="Jahn K."/>
            <person name="Jamilloux V."/>
            <person name="Joet T."/>
            <person name="Labadie K."/>
            <person name="Lan T."/>
            <person name="Leclercq J."/>
            <person name="Lepelley M."/>
            <person name="Leroy T."/>
            <person name="Li L.T."/>
            <person name="Librado P."/>
            <person name="Lopez L."/>
            <person name="Munoz A."/>
            <person name="Noel B."/>
            <person name="Pallavicini A."/>
            <person name="Perrotta G."/>
            <person name="Poncet V."/>
            <person name="Pot D."/>
            <person name="Priyono X."/>
            <person name="Rigoreau M."/>
            <person name="Rouard M."/>
            <person name="Rozas J."/>
            <person name="Tranchant-Dubreuil C."/>
            <person name="VanBuren R."/>
            <person name="Zhang Q."/>
            <person name="Andrade A.C."/>
            <person name="Argout X."/>
            <person name="Bertrand B."/>
            <person name="de Kochko A."/>
            <person name="Graziosi G."/>
            <person name="Henry R.J."/>
            <person name="Jayarama X."/>
            <person name="Ming R."/>
            <person name="Nagai C."/>
            <person name="Rounsley S."/>
            <person name="Sankoff D."/>
            <person name="Giuliano G."/>
            <person name="Albert V.A."/>
            <person name="Wincker P."/>
            <person name="Lashermes P."/>
        </authorList>
    </citation>
    <scope>NUCLEOTIDE SEQUENCE [LARGE SCALE GENOMIC DNA]</scope>
    <source>
        <strain evidence="3">cv. DH200-94</strain>
    </source>
</reference>